<name>A0A5J4KI95_9CHLR</name>
<dbReference type="EMBL" id="BKZW01000001">
    <property type="protein sequence ID" value="GER85871.1"/>
    <property type="molecule type" value="Genomic_DNA"/>
</dbReference>
<accession>A0A5J4KI95</accession>
<dbReference type="Proteomes" id="UP000326912">
    <property type="component" value="Unassembled WGS sequence"/>
</dbReference>
<keyword evidence="2" id="KW-1185">Reference proteome</keyword>
<sequence>MLAEELIVVDAASPLWNTARPLLDIALKIEQQNGSFSWHGWQKEPIDTFLQSLPVHCVLIAGVWQEDAAREQESLWLGCILEVREGAVYSVRTFTALEDAGLPPVAQLEPGFAHAQELLQLVKSSIAPVAWALFTDKATWDEWLLADKDDQQYIDKGQLLSSLAQQGRCVLLGNQVSHHRHHL</sequence>
<organism evidence="1 2">
    <name type="scientific">Dictyobacter vulcani</name>
    <dbReference type="NCBI Taxonomy" id="2607529"/>
    <lineage>
        <taxon>Bacteria</taxon>
        <taxon>Bacillati</taxon>
        <taxon>Chloroflexota</taxon>
        <taxon>Ktedonobacteria</taxon>
        <taxon>Ktedonobacterales</taxon>
        <taxon>Dictyobacteraceae</taxon>
        <taxon>Dictyobacter</taxon>
    </lineage>
</organism>
<reference evidence="1 2" key="1">
    <citation type="submission" date="2019-10" db="EMBL/GenBank/DDBJ databases">
        <title>Dictyobacter vulcani sp. nov., within the class Ktedonobacteria, isolated from soil of volcanic Mt. Zao.</title>
        <authorList>
            <person name="Zheng Y."/>
            <person name="Wang C.M."/>
            <person name="Sakai Y."/>
            <person name="Abe K."/>
            <person name="Yokota A."/>
            <person name="Yabe S."/>
        </authorList>
    </citation>
    <scope>NUCLEOTIDE SEQUENCE [LARGE SCALE GENOMIC DNA]</scope>
    <source>
        <strain evidence="1 2">W12</strain>
    </source>
</reference>
<protein>
    <submittedName>
        <fullName evidence="1">Uncharacterized protein</fullName>
    </submittedName>
</protein>
<gene>
    <name evidence="1" type="ORF">KDW_00330</name>
</gene>
<dbReference type="AlphaFoldDB" id="A0A5J4KI95"/>
<dbReference type="RefSeq" id="WP_151754093.1">
    <property type="nucleotide sequence ID" value="NZ_BKZW01000001.1"/>
</dbReference>
<comment type="caution">
    <text evidence="1">The sequence shown here is derived from an EMBL/GenBank/DDBJ whole genome shotgun (WGS) entry which is preliminary data.</text>
</comment>
<evidence type="ECO:0000313" key="1">
    <source>
        <dbReference type="EMBL" id="GER85871.1"/>
    </source>
</evidence>
<evidence type="ECO:0000313" key="2">
    <source>
        <dbReference type="Proteomes" id="UP000326912"/>
    </source>
</evidence>
<proteinExistence type="predicted"/>